<dbReference type="PANTHER" id="PTHR42983:SF1">
    <property type="entry name" value="IRON-MOLYBDENUM PROTEIN"/>
    <property type="match status" value="1"/>
</dbReference>
<sequence>MKVCIPVEENKGLESVAYNHFGSAPFFLVYDLNDQKMKVIDNGDLHHEHGMCQPLKALGGEKIDAILVAGIGAGALTKLNNQGVKVYKVMTGTVSDNIDLFKKNQLPEFAASSCCSHHGGCGH</sequence>
<proteinExistence type="predicted"/>
<accession>A0ABT1NEU4</accession>
<dbReference type="PANTHER" id="PTHR42983">
    <property type="entry name" value="DINITROGENASE IRON-MOLYBDENUM COFACTOR PROTEIN-RELATED"/>
    <property type="match status" value="1"/>
</dbReference>
<comment type="caution">
    <text evidence="2">The sequence shown here is derived from an EMBL/GenBank/DDBJ whole genome shotgun (WGS) entry which is preliminary data.</text>
</comment>
<dbReference type="RefSeq" id="WP_255227188.1">
    <property type="nucleotide sequence ID" value="NZ_JAJEKE010000006.1"/>
</dbReference>
<gene>
    <name evidence="2" type="ORF">LJD61_08925</name>
</gene>
<dbReference type="InterPro" id="IPR033913">
    <property type="entry name" value="MTH1175_dom"/>
</dbReference>
<dbReference type="Gene3D" id="3.30.420.130">
    <property type="entry name" value="Dinitrogenase iron-molybdenum cofactor biosynthesis domain"/>
    <property type="match status" value="1"/>
</dbReference>
<dbReference type="Proteomes" id="UP001651880">
    <property type="component" value="Unassembled WGS sequence"/>
</dbReference>
<evidence type="ECO:0000259" key="1">
    <source>
        <dbReference type="Pfam" id="PF02579"/>
    </source>
</evidence>
<dbReference type="InterPro" id="IPR003731">
    <property type="entry name" value="Di-Nase_FeMo-co_biosynth"/>
</dbReference>
<dbReference type="EMBL" id="JAJEKE010000006">
    <property type="protein sequence ID" value="MCQ1529676.1"/>
    <property type="molecule type" value="Genomic_DNA"/>
</dbReference>
<dbReference type="CDD" id="cd00851">
    <property type="entry name" value="MTH1175"/>
    <property type="match status" value="1"/>
</dbReference>
<keyword evidence="3" id="KW-1185">Reference proteome</keyword>
<protein>
    <submittedName>
        <fullName evidence="2">NifB/NifX family molybdenum-iron cluster-binding protein</fullName>
    </submittedName>
</protein>
<feature type="domain" description="Dinitrogenase iron-molybdenum cofactor biosynthesis" evidence="1">
    <location>
        <begin position="14"/>
        <end position="102"/>
    </location>
</feature>
<dbReference type="Pfam" id="PF02579">
    <property type="entry name" value="Nitro_FeMo-Co"/>
    <property type="match status" value="1"/>
</dbReference>
<name>A0ABT1NEU4_9FIRM</name>
<dbReference type="SUPFAM" id="SSF53146">
    <property type="entry name" value="Nitrogenase accessory factor-like"/>
    <property type="match status" value="1"/>
</dbReference>
<organism evidence="2 3">
    <name type="scientific">Lutispora saccharofermentans</name>
    <dbReference type="NCBI Taxonomy" id="3024236"/>
    <lineage>
        <taxon>Bacteria</taxon>
        <taxon>Bacillati</taxon>
        <taxon>Bacillota</taxon>
        <taxon>Clostridia</taxon>
        <taxon>Lutisporales</taxon>
        <taxon>Lutisporaceae</taxon>
        <taxon>Lutispora</taxon>
    </lineage>
</organism>
<evidence type="ECO:0000313" key="2">
    <source>
        <dbReference type="EMBL" id="MCQ1529676.1"/>
    </source>
</evidence>
<reference evidence="2 3" key="1">
    <citation type="submission" date="2021-10" db="EMBL/GenBank/DDBJ databases">
        <title>Lutispora strain m25 sp. nov., a thermophilic, non-spore-forming bacterium isolated from a lab-scale methanogenic bioreactor digesting anaerobic sludge.</title>
        <authorList>
            <person name="El Houari A."/>
            <person name="Mcdonald J."/>
        </authorList>
    </citation>
    <scope>NUCLEOTIDE SEQUENCE [LARGE SCALE GENOMIC DNA]</scope>
    <source>
        <strain evidence="3">m25</strain>
    </source>
</reference>
<evidence type="ECO:0000313" key="3">
    <source>
        <dbReference type="Proteomes" id="UP001651880"/>
    </source>
</evidence>
<dbReference type="InterPro" id="IPR036105">
    <property type="entry name" value="DiNase_FeMo-co_biosyn_sf"/>
</dbReference>